<dbReference type="EMBL" id="JACHMJ010000001">
    <property type="protein sequence ID" value="MBB5843495.1"/>
    <property type="molecule type" value="Genomic_DNA"/>
</dbReference>
<organism evidence="3 4">
    <name type="scientific">Conyzicola lurida</name>
    <dbReference type="NCBI Taxonomy" id="1172621"/>
    <lineage>
        <taxon>Bacteria</taxon>
        <taxon>Bacillati</taxon>
        <taxon>Actinomycetota</taxon>
        <taxon>Actinomycetes</taxon>
        <taxon>Micrococcales</taxon>
        <taxon>Microbacteriaceae</taxon>
        <taxon>Conyzicola</taxon>
    </lineage>
</organism>
<keyword evidence="4" id="KW-1185">Reference proteome</keyword>
<dbReference type="PANTHER" id="PTHR39199">
    <property type="entry name" value="BLR5128 PROTEIN"/>
    <property type="match status" value="1"/>
</dbReference>
<dbReference type="RefSeq" id="WP_184236323.1">
    <property type="nucleotide sequence ID" value="NZ_JACHMJ010000001.1"/>
</dbReference>
<gene>
    <name evidence="3" type="ORF">HD599_001818</name>
</gene>
<dbReference type="SUPFAM" id="SSF55021">
    <property type="entry name" value="ACT-like"/>
    <property type="match status" value="2"/>
</dbReference>
<protein>
    <recommendedName>
        <fullName evidence="5">Aspartate kinase</fullName>
    </recommendedName>
</protein>
<accession>A0A841APL2</accession>
<dbReference type="InterPro" id="IPR018717">
    <property type="entry name" value="DUF2241"/>
</dbReference>
<feature type="domain" description="CASTOR ACT" evidence="2">
    <location>
        <begin position="70"/>
        <end position="126"/>
    </location>
</feature>
<dbReference type="Gene3D" id="3.30.2130.10">
    <property type="entry name" value="VC0802-like"/>
    <property type="match status" value="1"/>
</dbReference>
<dbReference type="PANTHER" id="PTHR39199:SF1">
    <property type="entry name" value="BLR5128 PROTEIN"/>
    <property type="match status" value="1"/>
</dbReference>
<comment type="caution">
    <text evidence="3">The sequence shown here is derived from an EMBL/GenBank/DDBJ whole genome shotgun (WGS) entry which is preliminary data.</text>
</comment>
<dbReference type="InterPro" id="IPR027795">
    <property type="entry name" value="CASTOR_ACT_dom"/>
</dbReference>
<reference evidence="3 4" key="1">
    <citation type="submission" date="2020-08" db="EMBL/GenBank/DDBJ databases">
        <title>Sequencing the genomes of 1000 actinobacteria strains.</title>
        <authorList>
            <person name="Klenk H.-P."/>
        </authorList>
    </citation>
    <scope>NUCLEOTIDE SEQUENCE [LARGE SCALE GENOMIC DNA]</scope>
    <source>
        <strain evidence="3 4">DSM 105784</strain>
    </source>
</reference>
<dbReference type="Pfam" id="PF13840">
    <property type="entry name" value="ACT_7"/>
    <property type="match status" value="1"/>
</dbReference>
<dbReference type="Pfam" id="PF10000">
    <property type="entry name" value="ACT_3"/>
    <property type="match status" value="1"/>
</dbReference>
<dbReference type="AlphaFoldDB" id="A0A841APL2"/>
<dbReference type="Proteomes" id="UP000536685">
    <property type="component" value="Unassembled WGS sequence"/>
</dbReference>
<proteinExistence type="predicted"/>
<evidence type="ECO:0000259" key="2">
    <source>
        <dbReference type="Pfam" id="PF13840"/>
    </source>
</evidence>
<sequence length="132" mass="14043">MTTGSTDLRAMLATLEATKRPDEYVYAVVDRDHPVVPLSAATVAEDEGLTVVLRRPDADTHGVRYEFVAAWLTLTVHSSLEAVGLTAAFSTALGEAGISCNVMAGFHHDHLLVPATDAGRALEVLSGLRTQN</sequence>
<evidence type="ECO:0008006" key="5">
    <source>
        <dbReference type="Google" id="ProtNLM"/>
    </source>
</evidence>
<dbReference type="InterPro" id="IPR045865">
    <property type="entry name" value="ACT-like_dom_sf"/>
</dbReference>
<evidence type="ECO:0000313" key="3">
    <source>
        <dbReference type="EMBL" id="MBB5843495.1"/>
    </source>
</evidence>
<evidence type="ECO:0000313" key="4">
    <source>
        <dbReference type="Proteomes" id="UP000536685"/>
    </source>
</evidence>
<feature type="domain" description="DUF2241" evidence="1">
    <location>
        <begin position="3"/>
        <end position="69"/>
    </location>
</feature>
<evidence type="ECO:0000259" key="1">
    <source>
        <dbReference type="Pfam" id="PF10000"/>
    </source>
</evidence>
<name>A0A841APL2_9MICO</name>